<evidence type="ECO:0000313" key="1">
    <source>
        <dbReference type="EMBL" id="DAE29511.1"/>
    </source>
</evidence>
<organism evidence="1">
    <name type="scientific">virus sp. ctkyY8</name>
    <dbReference type="NCBI Taxonomy" id="2827995"/>
    <lineage>
        <taxon>Viruses</taxon>
    </lineage>
</organism>
<dbReference type="EMBL" id="BK059095">
    <property type="protein sequence ID" value="DAE29511.1"/>
    <property type="molecule type" value="Genomic_DNA"/>
</dbReference>
<name>A0A8S5RDS2_9VIRU</name>
<sequence length="32" mass="3691">MIFKKFLYNFCNLSVKILSSPVVLGDFYFIGS</sequence>
<accession>A0A8S5RDS2</accession>
<proteinExistence type="predicted"/>
<protein>
    <submittedName>
        <fullName evidence="1">Uncharacterized protein</fullName>
    </submittedName>
</protein>
<reference evidence="1" key="1">
    <citation type="journal article" date="2021" name="Proc. Natl. Acad. Sci. U.S.A.">
        <title>A Catalog of Tens of Thousands of Viruses from Human Metagenomes Reveals Hidden Associations with Chronic Diseases.</title>
        <authorList>
            <person name="Tisza M.J."/>
            <person name="Buck C.B."/>
        </authorList>
    </citation>
    <scope>NUCLEOTIDE SEQUENCE</scope>
    <source>
        <strain evidence="1">CtkyY8</strain>
    </source>
</reference>